<dbReference type="EMBL" id="CACVKT020007641">
    <property type="protein sequence ID" value="CAC5409376.1"/>
    <property type="molecule type" value="Genomic_DNA"/>
</dbReference>
<proteinExistence type="predicted"/>
<keyword evidence="2" id="KW-1185">Reference proteome</keyword>
<name>A0A6J8DML9_MYTCO</name>
<evidence type="ECO:0000313" key="2">
    <source>
        <dbReference type="Proteomes" id="UP000507470"/>
    </source>
</evidence>
<sequence>MHSSTLGTGLKNDHHGVFLKDLKRLQCIDFARNAFKWPFSKLTFQSQLHSLRFLSLEGNLFTSMPINLADFNHLRLVNIRNNKISFLTNTETNDIEKAYLRLKGTITILLEGNPFVCSCDSLNIVKWLFNTKVKLDRHENFSCLFFDDSLTTTFEV</sequence>
<gene>
    <name evidence="1" type="ORF">MCOR_42674</name>
</gene>
<dbReference type="AlphaFoldDB" id="A0A6J8DML9"/>
<organism evidence="1 2">
    <name type="scientific">Mytilus coruscus</name>
    <name type="common">Sea mussel</name>
    <dbReference type="NCBI Taxonomy" id="42192"/>
    <lineage>
        <taxon>Eukaryota</taxon>
        <taxon>Metazoa</taxon>
        <taxon>Spiralia</taxon>
        <taxon>Lophotrochozoa</taxon>
        <taxon>Mollusca</taxon>
        <taxon>Bivalvia</taxon>
        <taxon>Autobranchia</taxon>
        <taxon>Pteriomorphia</taxon>
        <taxon>Mytilida</taxon>
        <taxon>Mytiloidea</taxon>
        <taxon>Mytilidae</taxon>
        <taxon>Mytilinae</taxon>
        <taxon>Mytilus</taxon>
    </lineage>
</organism>
<dbReference type="Gene3D" id="3.80.10.10">
    <property type="entry name" value="Ribonuclease Inhibitor"/>
    <property type="match status" value="1"/>
</dbReference>
<reference evidence="1 2" key="1">
    <citation type="submission" date="2020-06" db="EMBL/GenBank/DDBJ databases">
        <authorList>
            <person name="Li R."/>
            <person name="Bekaert M."/>
        </authorList>
    </citation>
    <scope>NUCLEOTIDE SEQUENCE [LARGE SCALE GENOMIC DNA]</scope>
    <source>
        <strain evidence="2">wild</strain>
    </source>
</reference>
<evidence type="ECO:0000313" key="1">
    <source>
        <dbReference type="EMBL" id="CAC5409376.1"/>
    </source>
</evidence>
<dbReference type="SUPFAM" id="SSF52058">
    <property type="entry name" value="L domain-like"/>
    <property type="match status" value="1"/>
</dbReference>
<dbReference type="OrthoDB" id="6120907at2759"/>
<dbReference type="InterPro" id="IPR032675">
    <property type="entry name" value="LRR_dom_sf"/>
</dbReference>
<evidence type="ECO:0008006" key="3">
    <source>
        <dbReference type="Google" id="ProtNLM"/>
    </source>
</evidence>
<protein>
    <recommendedName>
        <fullName evidence="3">LRRCT domain-containing protein</fullName>
    </recommendedName>
</protein>
<dbReference type="Proteomes" id="UP000507470">
    <property type="component" value="Unassembled WGS sequence"/>
</dbReference>
<accession>A0A6J8DML9</accession>